<dbReference type="EMBL" id="JASAOG010000203">
    <property type="protein sequence ID" value="KAK0044187.1"/>
    <property type="molecule type" value="Genomic_DNA"/>
</dbReference>
<reference evidence="2" key="2">
    <citation type="submission" date="2023-04" db="EMBL/GenBank/DDBJ databases">
        <authorList>
            <person name="Bu L."/>
            <person name="Lu L."/>
            <person name="Laidemitt M.R."/>
            <person name="Zhang S.M."/>
            <person name="Mutuku M."/>
            <person name="Mkoji G."/>
            <person name="Steinauer M."/>
            <person name="Loker E.S."/>
        </authorList>
    </citation>
    <scope>NUCLEOTIDE SEQUENCE</scope>
    <source>
        <strain evidence="2">KasaAsao</strain>
        <tissue evidence="2">Whole Snail</tissue>
    </source>
</reference>
<protein>
    <recommendedName>
        <fullName evidence="1">FAD dependent oxidoreductase domain-containing protein</fullName>
    </recommendedName>
</protein>
<dbReference type="Gene3D" id="3.50.50.60">
    <property type="entry name" value="FAD/NAD(P)-binding domain"/>
    <property type="match status" value="1"/>
</dbReference>
<gene>
    <name evidence="2" type="ORF">Bpfe_026426</name>
</gene>
<reference evidence="2" key="1">
    <citation type="journal article" date="2023" name="PLoS Negl. Trop. Dis.">
        <title>A genome sequence for Biomphalaria pfeifferi, the major vector snail for the human-infecting parasite Schistosoma mansoni.</title>
        <authorList>
            <person name="Bu L."/>
            <person name="Lu L."/>
            <person name="Laidemitt M.R."/>
            <person name="Zhang S.M."/>
            <person name="Mutuku M."/>
            <person name="Mkoji G."/>
            <person name="Steinauer M."/>
            <person name="Loker E.S."/>
        </authorList>
    </citation>
    <scope>NUCLEOTIDE SEQUENCE</scope>
    <source>
        <strain evidence="2">KasaAsao</strain>
    </source>
</reference>
<evidence type="ECO:0000313" key="3">
    <source>
        <dbReference type="Proteomes" id="UP001233172"/>
    </source>
</evidence>
<dbReference type="Proteomes" id="UP001233172">
    <property type="component" value="Unassembled WGS sequence"/>
</dbReference>
<sequence length="411" mass="45319">MSLSDKIFDAAIIGGGVVGCAVVFELSRQGYTCILLERAQNIMSEASAGNSGMLHTGFDAPLHSLEQHCIKTSQKTVFDIINKFNIPYRKCGATLVAWTEEENKKLPDLRQQSHEADIHDVNLMSLTDLHKSEPYLRKEAVGALNIPGECVIDSYLLGLSYAHQARMLGSKICTSCEVFGMSHGTLITSLGPVHCKMTINCAGLYGDIVDQLAGIDTFRIYPRKGQYCVFGKNASPLLKSIIFPVPTEKSKGIALFNSVYDNVMMGPTAQDSIELSRPASDPKVHWMLTQKAQWLIPDLATFLPVGHYVGVRPATQLKDYQIRTYPHKRWITVGGIRSTGVSGSLGIAQYVCERLQSDIGLEPERGATNHLLDMAWSFGEDKTSVTLNGYHYPILHPMVLYGQDSMMTSKL</sequence>
<name>A0AAD8AXH9_BIOPF</name>
<dbReference type="SUPFAM" id="SSF51905">
    <property type="entry name" value="FAD/NAD(P)-binding domain"/>
    <property type="match status" value="1"/>
</dbReference>
<organism evidence="2 3">
    <name type="scientific">Biomphalaria pfeifferi</name>
    <name type="common">Bloodfluke planorb</name>
    <name type="synonym">Freshwater snail</name>
    <dbReference type="NCBI Taxonomy" id="112525"/>
    <lineage>
        <taxon>Eukaryota</taxon>
        <taxon>Metazoa</taxon>
        <taxon>Spiralia</taxon>
        <taxon>Lophotrochozoa</taxon>
        <taxon>Mollusca</taxon>
        <taxon>Gastropoda</taxon>
        <taxon>Heterobranchia</taxon>
        <taxon>Euthyneura</taxon>
        <taxon>Panpulmonata</taxon>
        <taxon>Hygrophila</taxon>
        <taxon>Lymnaeoidea</taxon>
        <taxon>Planorbidae</taxon>
        <taxon>Biomphalaria</taxon>
    </lineage>
</organism>
<proteinExistence type="predicted"/>
<evidence type="ECO:0000313" key="2">
    <source>
        <dbReference type="EMBL" id="KAK0044187.1"/>
    </source>
</evidence>
<comment type="caution">
    <text evidence="2">The sequence shown here is derived from an EMBL/GenBank/DDBJ whole genome shotgun (WGS) entry which is preliminary data.</text>
</comment>
<dbReference type="InterPro" id="IPR036188">
    <property type="entry name" value="FAD/NAD-bd_sf"/>
</dbReference>
<accession>A0AAD8AXH9</accession>
<dbReference type="AlphaFoldDB" id="A0AAD8AXH9"/>
<dbReference type="Gene3D" id="3.30.9.10">
    <property type="entry name" value="D-Amino Acid Oxidase, subunit A, domain 2"/>
    <property type="match status" value="1"/>
</dbReference>
<dbReference type="PANTHER" id="PTHR42720">
    <property type="entry name" value="GLYCEROL-3-PHOSPHATE DEHYDROGENASE"/>
    <property type="match status" value="1"/>
</dbReference>
<dbReference type="PANTHER" id="PTHR42720:SF1">
    <property type="entry name" value="GLYCEROL 3-PHOSPHATE OXIDASE"/>
    <property type="match status" value="1"/>
</dbReference>
<dbReference type="Pfam" id="PF01266">
    <property type="entry name" value="DAO"/>
    <property type="match status" value="1"/>
</dbReference>
<dbReference type="InterPro" id="IPR006076">
    <property type="entry name" value="FAD-dep_OxRdtase"/>
</dbReference>
<evidence type="ECO:0000259" key="1">
    <source>
        <dbReference type="Pfam" id="PF01266"/>
    </source>
</evidence>
<dbReference type="PROSITE" id="PS51257">
    <property type="entry name" value="PROKAR_LIPOPROTEIN"/>
    <property type="match status" value="1"/>
</dbReference>
<feature type="domain" description="FAD dependent oxidoreductase" evidence="1">
    <location>
        <begin position="9"/>
        <end position="354"/>
    </location>
</feature>
<keyword evidence="3" id="KW-1185">Reference proteome</keyword>
<dbReference type="SUPFAM" id="SSF54373">
    <property type="entry name" value="FAD-linked reductases, C-terminal domain"/>
    <property type="match status" value="1"/>
</dbReference>
<dbReference type="InterPro" id="IPR052745">
    <property type="entry name" value="G3P_Oxidase/Oxidoreductase"/>
</dbReference>